<evidence type="ECO:0000256" key="4">
    <source>
        <dbReference type="ARBA" id="ARBA00022475"/>
    </source>
</evidence>
<keyword evidence="7 8" id="KW-0472">Membrane</keyword>
<dbReference type="AlphaFoldDB" id="A3ISC6"/>
<evidence type="ECO:0000313" key="9">
    <source>
        <dbReference type="EMBL" id="EAZ90642.1"/>
    </source>
</evidence>
<dbReference type="Proteomes" id="UP000003781">
    <property type="component" value="Unassembled WGS sequence"/>
</dbReference>
<keyword evidence="3" id="KW-0813">Transport</keyword>
<feature type="transmembrane region" description="Helical" evidence="8">
    <location>
        <begin position="201"/>
        <end position="221"/>
    </location>
</feature>
<evidence type="ECO:0000256" key="6">
    <source>
        <dbReference type="ARBA" id="ARBA00022989"/>
    </source>
</evidence>
<feature type="transmembrane region" description="Helical" evidence="8">
    <location>
        <begin position="283"/>
        <end position="305"/>
    </location>
</feature>
<comment type="caution">
    <text evidence="9">The sequence shown here is derived from an EMBL/GenBank/DDBJ whole genome shotgun (WGS) entry which is preliminary data.</text>
</comment>
<dbReference type="GO" id="GO:0022857">
    <property type="term" value="F:transmembrane transporter activity"/>
    <property type="evidence" value="ECO:0007669"/>
    <property type="project" value="InterPro"/>
</dbReference>
<feature type="transmembrane region" description="Helical" evidence="8">
    <location>
        <begin position="92"/>
        <end position="114"/>
    </location>
</feature>
<evidence type="ECO:0000256" key="2">
    <source>
        <dbReference type="ARBA" id="ARBA00007935"/>
    </source>
</evidence>
<dbReference type="Pfam" id="PF01032">
    <property type="entry name" value="FecCD"/>
    <property type="match status" value="1"/>
</dbReference>
<dbReference type="PANTHER" id="PTHR30472:SF1">
    <property type="entry name" value="FE(3+) DICITRATE TRANSPORT SYSTEM PERMEASE PROTEIN FECC-RELATED"/>
    <property type="match status" value="1"/>
</dbReference>
<organism evidence="9 10">
    <name type="scientific">Crocosphaera chwakensis CCY0110</name>
    <dbReference type="NCBI Taxonomy" id="391612"/>
    <lineage>
        <taxon>Bacteria</taxon>
        <taxon>Bacillati</taxon>
        <taxon>Cyanobacteriota</taxon>
        <taxon>Cyanophyceae</taxon>
        <taxon>Oscillatoriophycideae</taxon>
        <taxon>Chroococcales</taxon>
        <taxon>Aphanothecaceae</taxon>
        <taxon>Crocosphaera</taxon>
        <taxon>Crocosphaera chwakensis</taxon>
    </lineage>
</organism>
<reference evidence="9 10" key="1">
    <citation type="submission" date="2007-03" db="EMBL/GenBank/DDBJ databases">
        <authorList>
            <person name="Stal L."/>
            <person name="Ferriera S."/>
            <person name="Johnson J."/>
            <person name="Kravitz S."/>
            <person name="Beeson K."/>
            <person name="Sutton G."/>
            <person name="Rogers Y.-H."/>
            <person name="Friedman R."/>
            <person name="Frazier M."/>
            <person name="Venter J.C."/>
        </authorList>
    </citation>
    <scope>NUCLEOTIDE SEQUENCE [LARGE SCALE GENOMIC DNA]</scope>
    <source>
        <strain evidence="9 10">CCY0110</strain>
    </source>
</reference>
<feature type="transmembrane region" description="Helical" evidence="8">
    <location>
        <begin position="67"/>
        <end position="86"/>
    </location>
</feature>
<evidence type="ECO:0000256" key="7">
    <source>
        <dbReference type="ARBA" id="ARBA00023136"/>
    </source>
</evidence>
<dbReference type="PANTHER" id="PTHR30472">
    <property type="entry name" value="FERRIC ENTEROBACTIN TRANSPORT SYSTEM PERMEASE PROTEIN"/>
    <property type="match status" value="1"/>
</dbReference>
<protein>
    <submittedName>
        <fullName evidence="9">Iron(III) dicitrate transport system permease protein FecC</fullName>
    </submittedName>
</protein>
<gene>
    <name evidence="9" type="ORF">CY0110_08206</name>
</gene>
<evidence type="ECO:0000313" key="10">
    <source>
        <dbReference type="Proteomes" id="UP000003781"/>
    </source>
</evidence>
<comment type="similarity">
    <text evidence="2">Belongs to the binding-protein-dependent transport system permease family. FecCD subfamily.</text>
</comment>
<keyword evidence="4" id="KW-1003">Cell membrane</keyword>
<dbReference type="CDD" id="cd06550">
    <property type="entry name" value="TM_ABC_iron-siderophores_like"/>
    <property type="match status" value="1"/>
</dbReference>
<dbReference type="InterPro" id="IPR000522">
    <property type="entry name" value="ABC_transptr_permease_BtuC"/>
</dbReference>
<feature type="transmembrane region" description="Helical" evidence="8">
    <location>
        <begin position="12"/>
        <end position="35"/>
    </location>
</feature>
<feature type="transmembrane region" description="Helical" evidence="8">
    <location>
        <begin position="311"/>
        <end position="329"/>
    </location>
</feature>
<dbReference type="GO" id="GO:0005886">
    <property type="term" value="C:plasma membrane"/>
    <property type="evidence" value="ECO:0007669"/>
    <property type="project" value="UniProtKB-SubCell"/>
</dbReference>
<dbReference type="GO" id="GO:0033214">
    <property type="term" value="P:siderophore-iron import into cell"/>
    <property type="evidence" value="ECO:0007669"/>
    <property type="project" value="TreeGrafter"/>
</dbReference>
<name>A3ISC6_9CHRO</name>
<keyword evidence="5 8" id="KW-0812">Transmembrane</keyword>
<dbReference type="eggNOG" id="COG0609">
    <property type="taxonomic scope" value="Bacteria"/>
</dbReference>
<feature type="transmembrane region" description="Helical" evidence="8">
    <location>
        <begin position="241"/>
        <end position="271"/>
    </location>
</feature>
<dbReference type="InterPro" id="IPR037294">
    <property type="entry name" value="ABC_BtuC-like"/>
</dbReference>
<sequence length="336" mass="35272">MKTLQRSPSFLFPGLMIALGLLIICFFINIALGVADISLPQIYQAVFSFNGSTEHLIIRTVRIPRSLVALSVGAALAISGTLMQGITQNPLASPSILGINAGASFLVVLATSIIGNNSLNVYAIFAFLGAGITATIVYGIAALGKGGITPLNLTLAGAALTAFMGSLTSGILIINQSALSEIRFWLAGSVGGKNIELLSQIFPYLLIGLLLAFALGKHITILSFGDDMALGLGQETAWIKVMAAISIILLAGGSVALAGPIGFIGLIIPHIVRFLVGIDYRWILPYSAILGAILLLITDTIARLILQPQEIPVGLIMPLIGSPFLIYLIRKKVKSV</sequence>
<proteinExistence type="inferred from homology"/>
<keyword evidence="10" id="KW-1185">Reference proteome</keyword>
<keyword evidence="6 8" id="KW-1133">Transmembrane helix</keyword>
<dbReference type="EMBL" id="AAXW01000022">
    <property type="protein sequence ID" value="EAZ90642.1"/>
    <property type="molecule type" value="Genomic_DNA"/>
</dbReference>
<feature type="transmembrane region" description="Helical" evidence="8">
    <location>
        <begin position="153"/>
        <end position="174"/>
    </location>
</feature>
<evidence type="ECO:0000256" key="5">
    <source>
        <dbReference type="ARBA" id="ARBA00022692"/>
    </source>
</evidence>
<comment type="subcellular location">
    <subcellularLocation>
        <location evidence="1">Cell membrane</location>
        <topology evidence="1">Multi-pass membrane protein</topology>
    </subcellularLocation>
</comment>
<accession>A3ISC6</accession>
<dbReference type="SUPFAM" id="SSF81345">
    <property type="entry name" value="ABC transporter involved in vitamin B12 uptake, BtuC"/>
    <property type="match status" value="1"/>
</dbReference>
<evidence type="ECO:0000256" key="3">
    <source>
        <dbReference type="ARBA" id="ARBA00022448"/>
    </source>
</evidence>
<evidence type="ECO:0000256" key="1">
    <source>
        <dbReference type="ARBA" id="ARBA00004651"/>
    </source>
</evidence>
<feature type="transmembrane region" description="Helical" evidence="8">
    <location>
        <begin position="121"/>
        <end position="141"/>
    </location>
</feature>
<evidence type="ECO:0000256" key="8">
    <source>
        <dbReference type="SAM" id="Phobius"/>
    </source>
</evidence>
<dbReference type="FunFam" id="1.10.3470.10:FF:000001">
    <property type="entry name" value="Vitamin B12 ABC transporter permease BtuC"/>
    <property type="match status" value="1"/>
</dbReference>
<dbReference type="Gene3D" id="1.10.3470.10">
    <property type="entry name" value="ABC transporter involved in vitamin B12 uptake, BtuC"/>
    <property type="match status" value="1"/>
</dbReference>
<dbReference type="RefSeq" id="WP_008276282.1">
    <property type="nucleotide sequence ID" value="NZ_AAXW01000022.1"/>
</dbReference>